<dbReference type="InterPro" id="IPR015422">
    <property type="entry name" value="PyrdxlP-dep_Trfase_small"/>
</dbReference>
<evidence type="ECO:0000256" key="2">
    <source>
        <dbReference type="ARBA" id="ARBA00007441"/>
    </source>
</evidence>
<organism evidence="7 8">
    <name type="scientific">Linum tenue</name>
    <dbReference type="NCBI Taxonomy" id="586396"/>
    <lineage>
        <taxon>Eukaryota</taxon>
        <taxon>Viridiplantae</taxon>
        <taxon>Streptophyta</taxon>
        <taxon>Embryophyta</taxon>
        <taxon>Tracheophyta</taxon>
        <taxon>Spermatophyta</taxon>
        <taxon>Magnoliopsida</taxon>
        <taxon>eudicotyledons</taxon>
        <taxon>Gunneridae</taxon>
        <taxon>Pentapetalae</taxon>
        <taxon>rosids</taxon>
        <taxon>fabids</taxon>
        <taxon>Malpighiales</taxon>
        <taxon>Linaceae</taxon>
        <taxon>Linum</taxon>
    </lineage>
</organism>
<name>A0AAV0HLJ6_9ROSI</name>
<gene>
    <name evidence="7" type="ORF">LITE_LOCUS4780</name>
</gene>
<dbReference type="GO" id="GO:0006572">
    <property type="term" value="P:L-tyrosine catabolic process"/>
    <property type="evidence" value="ECO:0007669"/>
    <property type="project" value="TreeGrafter"/>
</dbReference>
<dbReference type="GO" id="GO:0004838">
    <property type="term" value="F:L-tyrosine-2-oxoglutarate transaminase activity"/>
    <property type="evidence" value="ECO:0007669"/>
    <property type="project" value="TreeGrafter"/>
</dbReference>
<dbReference type="FunFam" id="3.90.1150.10:FF:000040">
    <property type="entry name" value="Tyrosine aminotransferase"/>
    <property type="match status" value="1"/>
</dbReference>
<feature type="modified residue" description="N6-(pyridoxal phosphate)lysine" evidence="5">
    <location>
        <position position="263"/>
    </location>
</feature>
<protein>
    <recommendedName>
        <fullName evidence="6">Aminotransferase class I/classII large domain-containing protein</fullName>
    </recommendedName>
</protein>
<evidence type="ECO:0000256" key="1">
    <source>
        <dbReference type="ARBA" id="ARBA00001933"/>
    </source>
</evidence>
<evidence type="ECO:0000259" key="6">
    <source>
        <dbReference type="Pfam" id="PF00155"/>
    </source>
</evidence>
<dbReference type="EMBL" id="CAMGYJ010000002">
    <property type="protein sequence ID" value="CAI0385403.1"/>
    <property type="molecule type" value="Genomic_DNA"/>
</dbReference>
<dbReference type="InterPro" id="IPR015424">
    <property type="entry name" value="PyrdxlP-dep_Trfase"/>
</dbReference>
<evidence type="ECO:0000256" key="3">
    <source>
        <dbReference type="ARBA" id="ARBA00022898"/>
    </source>
</evidence>
<dbReference type="NCBIfam" id="TIGR01265">
    <property type="entry name" value="tyr_nico_aTase"/>
    <property type="match status" value="1"/>
</dbReference>
<keyword evidence="3 4" id="KW-0663">Pyridoxal phosphate</keyword>
<proteinExistence type="inferred from homology"/>
<accession>A0AAV0HLJ6</accession>
<keyword evidence="8" id="KW-1185">Reference proteome</keyword>
<dbReference type="Proteomes" id="UP001154282">
    <property type="component" value="Unassembled WGS sequence"/>
</dbReference>
<dbReference type="PIRSF" id="PIRSF000517">
    <property type="entry name" value="Tyr_transaminase"/>
    <property type="match status" value="1"/>
</dbReference>
<sequence>MENGTKKVWHFQAAANGAANGNGNGKARSKAAVATIREVRFALMDNLNKEDQRPLIELGHGDPSSFPCFRTDSAAEDAIVDAVRSGKFNSYGPSAGILPARRAIAGYLNNGLPYELSPEDVFMTLGCAHAIEVTLTTLARPGSNILLPRPGYPYYDACAANRNLEVRHYGLLSDHGWEVDLEAVESLTDHNTAAIVIVNPGNPCGNVYSYEHLKKIAETARKLGILVIADEVYGHLAFGSNPFVAMGVFGSIAPVITLGSISKRWIVPGWRLGWLVISDPNNVLRNSGFVDLIRGSLNTSPDPPTFIQAAVPQILANTKESFFARINGLLREAVDLCYERLEDIACITCPKKPEGSMFAMVKLECSELEGIKDDMDFCLKLAKEESVIILPGTTVGQKGWLRITFAIEPATLEVALGRIKAFCERHAKNKNKQ</sequence>
<evidence type="ECO:0000256" key="5">
    <source>
        <dbReference type="PIRSR" id="PIRSR000517-1"/>
    </source>
</evidence>
<dbReference type="Gene3D" id="3.40.640.10">
    <property type="entry name" value="Type I PLP-dependent aspartate aminotransferase-like (Major domain)"/>
    <property type="match status" value="1"/>
</dbReference>
<feature type="domain" description="Aminotransferase class I/classII large" evidence="6">
    <location>
        <begin position="55"/>
        <end position="419"/>
    </location>
</feature>
<evidence type="ECO:0000313" key="8">
    <source>
        <dbReference type="Proteomes" id="UP001154282"/>
    </source>
</evidence>
<evidence type="ECO:0000313" key="7">
    <source>
        <dbReference type="EMBL" id="CAI0385403.1"/>
    </source>
</evidence>
<dbReference type="Gene3D" id="3.90.1150.10">
    <property type="entry name" value="Aspartate Aminotransferase, domain 1"/>
    <property type="match status" value="1"/>
</dbReference>
<dbReference type="GO" id="GO:0030170">
    <property type="term" value="F:pyridoxal phosphate binding"/>
    <property type="evidence" value="ECO:0007669"/>
    <property type="project" value="InterPro"/>
</dbReference>
<dbReference type="PANTHER" id="PTHR45744:SF11">
    <property type="entry name" value="TYROSINE AMINOTRANSFERASE"/>
    <property type="match status" value="1"/>
</dbReference>
<dbReference type="InterPro" id="IPR005958">
    <property type="entry name" value="TyrNic_aminoTrfase"/>
</dbReference>
<dbReference type="InterPro" id="IPR004839">
    <property type="entry name" value="Aminotransferase_I/II_large"/>
</dbReference>
<evidence type="ECO:0000256" key="4">
    <source>
        <dbReference type="PIRNR" id="PIRNR000517"/>
    </source>
</evidence>
<comment type="cofactor">
    <cofactor evidence="1 4 5">
        <name>pyridoxal 5'-phosphate</name>
        <dbReference type="ChEBI" id="CHEBI:597326"/>
    </cofactor>
</comment>
<dbReference type="SUPFAM" id="SSF53383">
    <property type="entry name" value="PLP-dependent transferases"/>
    <property type="match status" value="1"/>
</dbReference>
<dbReference type="Pfam" id="PF00155">
    <property type="entry name" value="Aminotran_1_2"/>
    <property type="match status" value="1"/>
</dbReference>
<reference evidence="7" key="1">
    <citation type="submission" date="2022-08" db="EMBL/GenBank/DDBJ databases">
        <authorList>
            <person name="Gutierrez-Valencia J."/>
        </authorList>
    </citation>
    <scope>NUCLEOTIDE SEQUENCE</scope>
</reference>
<comment type="caution">
    <text evidence="7">The sequence shown here is derived from an EMBL/GenBank/DDBJ whole genome shotgun (WGS) entry which is preliminary data.</text>
</comment>
<comment type="similarity">
    <text evidence="2 4">Belongs to the class-I pyridoxal-phosphate-dependent aminotransferase family.</text>
</comment>
<dbReference type="CDD" id="cd00609">
    <property type="entry name" value="AAT_like"/>
    <property type="match status" value="1"/>
</dbReference>
<dbReference type="PANTHER" id="PTHR45744">
    <property type="entry name" value="TYROSINE AMINOTRANSFERASE"/>
    <property type="match status" value="1"/>
</dbReference>
<dbReference type="AlphaFoldDB" id="A0AAV0HLJ6"/>
<dbReference type="FunFam" id="3.40.640.10:FF:000048">
    <property type="entry name" value="tyrosine aminotransferase"/>
    <property type="match status" value="1"/>
</dbReference>
<dbReference type="InterPro" id="IPR015421">
    <property type="entry name" value="PyrdxlP-dep_Trfase_major"/>
</dbReference>